<dbReference type="EMBL" id="PVNK01000141">
    <property type="protein sequence ID" value="PRP99380.1"/>
    <property type="molecule type" value="Genomic_DNA"/>
</dbReference>
<protein>
    <submittedName>
        <fullName evidence="1">Uncharacterized protein</fullName>
    </submittedName>
</protein>
<organism evidence="1 2">
    <name type="scientific">Enhygromyxa salina</name>
    <dbReference type="NCBI Taxonomy" id="215803"/>
    <lineage>
        <taxon>Bacteria</taxon>
        <taxon>Pseudomonadati</taxon>
        <taxon>Myxococcota</taxon>
        <taxon>Polyangia</taxon>
        <taxon>Nannocystales</taxon>
        <taxon>Nannocystaceae</taxon>
        <taxon>Enhygromyxa</taxon>
    </lineage>
</organism>
<name>A0A2S9Y304_9BACT</name>
<dbReference type="AlphaFoldDB" id="A0A2S9Y304"/>
<proteinExistence type="predicted"/>
<evidence type="ECO:0000313" key="2">
    <source>
        <dbReference type="Proteomes" id="UP000237968"/>
    </source>
</evidence>
<evidence type="ECO:0000313" key="1">
    <source>
        <dbReference type="EMBL" id="PRP99380.1"/>
    </source>
</evidence>
<comment type="caution">
    <text evidence="1">The sequence shown here is derived from an EMBL/GenBank/DDBJ whole genome shotgun (WGS) entry which is preliminary data.</text>
</comment>
<dbReference type="Proteomes" id="UP000237968">
    <property type="component" value="Unassembled WGS sequence"/>
</dbReference>
<accession>A0A2S9Y304</accession>
<sequence length="306" mass="33163">MASPHVARPGLRLMSGDDYDDLAEAVLRGGIDGDGRLDGPQERFTVRLSSWDSMTKALLVRLVVEAGSLRRALLSVGIQSIELVDAWARGAMSGMSASVTWLAEQPVVTTSEPRVLTRSMRARRGDDYADLAEHASCLGLVGDGALDSARLRGRYQVERGPWLLMLGDLLGAVVADAGSVERAALVLAVPPAILIEWVRWFVSRGSIDAASSRWPIALPGDQVDEMAYADLLEAVERGAVGGENELDPPSVRAVYEVRIDSWERMEADLLGQIVADAGSIRRASKLIDMPRSTLGARLARARRRRP</sequence>
<gene>
    <name evidence="1" type="ORF">ENSA5_28890</name>
</gene>
<reference evidence="1 2" key="1">
    <citation type="submission" date="2018-03" db="EMBL/GenBank/DDBJ databases">
        <title>Draft Genome Sequences of the Obligatory Marine Myxobacteria Enhygromyxa salina SWB005.</title>
        <authorList>
            <person name="Poehlein A."/>
            <person name="Moghaddam J.A."/>
            <person name="Harms H."/>
            <person name="Alanjari M."/>
            <person name="Koenig G.M."/>
            <person name="Daniel R."/>
            <person name="Schaeberle T.F."/>
        </authorList>
    </citation>
    <scope>NUCLEOTIDE SEQUENCE [LARGE SCALE GENOMIC DNA]</scope>
    <source>
        <strain evidence="1 2">SWB005</strain>
    </source>
</reference>
<keyword evidence="2" id="KW-1185">Reference proteome</keyword>